<dbReference type="InterPro" id="IPR049730">
    <property type="entry name" value="SNF2/RAD54-like_C"/>
</dbReference>
<evidence type="ECO:0000256" key="5">
    <source>
        <dbReference type="SAM" id="MobiDB-lite"/>
    </source>
</evidence>
<keyword evidence="3" id="KW-0378">Hydrolase</keyword>
<evidence type="ECO:0000313" key="8">
    <source>
        <dbReference type="Proteomes" id="UP000265631"/>
    </source>
</evidence>
<comment type="subcellular location">
    <subcellularLocation>
        <location evidence="1">Nucleus</location>
    </subcellularLocation>
</comment>
<gene>
    <name evidence="7" type="ORF">FIE12Z_8838</name>
</gene>
<dbReference type="InterPro" id="IPR000330">
    <property type="entry name" value="SNF2_N"/>
</dbReference>
<dbReference type="Gene3D" id="3.40.50.10810">
    <property type="entry name" value="Tandem AAA-ATPase domain"/>
    <property type="match status" value="2"/>
</dbReference>
<dbReference type="CDD" id="cd18793">
    <property type="entry name" value="SF2_C_SNF"/>
    <property type="match status" value="1"/>
</dbReference>
<feature type="region of interest" description="Disordered" evidence="5">
    <location>
        <begin position="19"/>
        <end position="40"/>
    </location>
</feature>
<dbReference type="InterPro" id="IPR050628">
    <property type="entry name" value="SNF2_RAD54_helicase_TF"/>
</dbReference>
<dbReference type="PROSITE" id="PS51192">
    <property type="entry name" value="HELICASE_ATP_BIND_1"/>
    <property type="match status" value="1"/>
</dbReference>
<evidence type="ECO:0000256" key="4">
    <source>
        <dbReference type="ARBA" id="ARBA00022840"/>
    </source>
</evidence>
<keyword evidence="4" id="KW-0067">ATP-binding</keyword>
<dbReference type="PANTHER" id="PTHR45626">
    <property type="entry name" value="TRANSCRIPTION TERMINATION FACTOR 2-RELATED"/>
    <property type="match status" value="1"/>
</dbReference>
<dbReference type="SMART" id="SM00487">
    <property type="entry name" value="DEXDc"/>
    <property type="match status" value="1"/>
</dbReference>
<dbReference type="Proteomes" id="UP000265631">
    <property type="component" value="Unassembled WGS sequence"/>
</dbReference>
<dbReference type="PROSITE" id="PS00690">
    <property type="entry name" value="DEAH_ATP_HELICASE"/>
    <property type="match status" value="1"/>
</dbReference>
<keyword evidence="8" id="KW-1185">Reference proteome</keyword>
<protein>
    <submittedName>
        <fullName evidence="7">DNA repair protein rad5</fullName>
    </submittedName>
</protein>
<dbReference type="GO" id="GO:0008094">
    <property type="term" value="F:ATP-dependent activity, acting on DNA"/>
    <property type="evidence" value="ECO:0007669"/>
    <property type="project" value="TreeGrafter"/>
</dbReference>
<dbReference type="GO" id="GO:0005634">
    <property type="term" value="C:nucleus"/>
    <property type="evidence" value="ECO:0007669"/>
    <property type="project" value="UniProtKB-SubCell"/>
</dbReference>
<keyword evidence="2" id="KW-0547">Nucleotide-binding</keyword>
<dbReference type="CDD" id="cd18008">
    <property type="entry name" value="DEXDc_SHPRH-like"/>
    <property type="match status" value="1"/>
</dbReference>
<dbReference type="GO" id="GO:0016787">
    <property type="term" value="F:hydrolase activity"/>
    <property type="evidence" value="ECO:0007669"/>
    <property type="project" value="UniProtKB-KW"/>
</dbReference>
<comment type="caution">
    <text evidence="7">The sequence shown here is derived from an EMBL/GenBank/DDBJ whole genome shotgun (WGS) entry which is preliminary data.</text>
</comment>
<dbReference type="AlphaFoldDB" id="A0A395MGC6"/>
<dbReference type="InterPro" id="IPR027417">
    <property type="entry name" value="P-loop_NTPase"/>
</dbReference>
<dbReference type="GO" id="GO:0006281">
    <property type="term" value="P:DNA repair"/>
    <property type="evidence" value="ECO:0007669"/>
    <property type="project" value="TreeGrafter"/>
</dbReference>
<organism evidence="7 8">
    <name type="scientific">Fusarium flagelliforme</name>
    <dbReference type="NCBI Taxonomy" id="2675880"/>
    <lineage>
        <taxon>Eukaryota</taxon>
        <taxon>Fungi</taxon>
        <taxon>Dikarya</taxon>
        <taxon>Ascomycota</taxon>
        <taxon>Pezizomycotina</taxon>
        <taxon>Sordariomycetes</taxon>
        <taxon>Hypocreomycetidae</taxon>
        <taxon>Hypocreales</taxon>
        <taxon>Nectriaceae</taxon>
        <taxon>Fusarium</taxon>
        <taxon>Fusarium incarnatum-equiseti species complex</taxon>
    </lineage>
</organism>
<evidence type="ECO:0000313" key="7">
    <source>
        <dbReference type="EMBL" id="RFN46905.1"/>
    </source>
</evidence>
<dbReference type="Pfam" id="PF00176">
    <property type="entry name" value="SNF2-rel_dom"/>
    <property type="match status" value="2"/>
</dbReference>
<dbReference type="Gene3D" id="3.40.50.300">
    <property type="entry name" value="P-loop containing nucleotide triphosphate hydrolases"/>
    <property type="match status" value="1"/>
</dbReference>
<reference evidence="7 8" key="1">
    <citation type="journal article" date="2018" name="PLoS Pathog.">
        <title>Evolution of structural diversity of trichothecenes, a family of toxins produced by plant pathogenic and entomopathogenic fungi.</title>
        <authorList>
            <person name="Proctor R.H."/>
            <person name="McCormick S.P."/>
            <person name="Kim H.S."/>
            <person name="Cardoza R.E."/>
            <person name="Stanley A.M."/>
            <person name="Lindo L."/>
            <person name="Kelly A."/>
            <person name="Brown D.W."/>
            <person name="Lee T."/>
            <person name="Vaughan M.M."/>
            <person name="Alexander N.J."/>
            <person name="Busman M."/>
            <person name="Gutierrez S."/>
        </authorList>
    </citation>
    <scope>NUCLEOTIDE SEQUENCE [LARGE SCALE GENOMIC DNA]</scope>
    <source>
        <strain evidence="7 8">NRRL 13405</strain>
    </source>
</reference>
<feature type="domain" description="Helicase ATP-binding" evidence="6">
    <location>
        <begin position="336"/>
        <end position="479"/>
    </location>
</feature>
<dbReference type="InterPro" id="IPR014001">
    <property type="entry name" value="Helicase_ATP-bd"/>
</dbReference>
<dbReference type="InterPro" id="IPR002464">
    <property type="entry name" value="DNA/RNA_helicase_DEAH_CS"/>
</dbReference>
<dbReference type="InterPro" id="IPR001650">
    <property type="entry name" value="Helicase_C-like"/>
</dbReference>
<dbReference type="SUPFAM" id="SSF52540">
    <property type="entry name" value="P-loop containing nucleoside triphosphate hydrolases"/>
    <property type="match status" value="2"/>
</dbReference>
<dbReference type="STRING" id="2594813.A0A395MGC6"/>
<sequence length="783" mass="87059">MAAPDEHLVKRRRLENSTSFACSRGLTPEPHDGPLPDSESWDINPQSFLECTVIGINSTTPVDTPCLDKVAPQPSFQNSMLMDGACATSTSVIAEDIAETVCFGTLTSLTSLCATDASGRQSFPDRLPLNLGVKGTLQSLSLGTTYGTLEARDTKLLELFSRHGIEFELLGMSSQLQKGKEKKTTVWATLYGPRDLAPDLCDLFHDLELYLQDPTLALRDIPYFNPQRFINKPGIRTVDFQDIRSSSEQISSVRDENLVITDVLDKLSSEHTLPETPGSSYLLTELMSHQKQGLSFMIRRELGWRLNDHGQDVWSKSIDYVGRVIYTNNVDSSLHHTQPLIFRGGIIADAMGLGKTLSMISLIAHDKALGKEPKLNSSGDKLLGRGTLLVLPPSLLHNWEKELANTLAKEWRDQKQSPIFSHNWHRVVLDEAHEVKDASTSKARAVCALRSSCRWAVTGTPMQNRLSELFSLFSFLRLTPYHEKRSFNEAFTNPCVRGEERGPRMLVQLLGYIMLRRSKNVITLPQRTDYRRFLQLNLEEQYAYDTIKQKAIRCLEDTLASRMPQEGYSNVLQKINALRVICELGCRQPGLEEALSEPLSNDCFLSSGEPDEFSTPSTITDDVRHDDCGSEANASPFGDIFTRPQECLPLCTSSILPDPCPNNPQPESSLTKGQWPTKIQALIKDLQSCATGTKSVVFSYRTSILDFTTSALRGAGIGCVQIDGKSNAEKRSQIISDFSRQETIPVLLLSLGCGAVGPFKPVNTCLRRAEDCNMLTDDVQLMD</sequence>
<evidence type="ECO:0000256" key="3">
    <source>
        <dbReference type="ARBA" id="ARBA00022801"/>
    </source>
</evidence>
<proteinExistence type="predicted"/>
<dbReference type="GO" id="GO:0005524">
    <property type="term" value="F:ATP binding"/>
    <property type="evidence" value="ECO:0007669"/>
    <property type="project" value="UniProtKB-KW"/>
</dbReference>
<dbReference type="EMBL" id="PXXK01000279">
    <property type="protein sequence ID" value="RFN46905.1"/>
    <property type="molecule type" value="Genomic_DNA"/>
</dbReference>
<evidence type="ECO:0000256" key="2">
    <source>
        <dbReference type="ARBA" id="ARBA00022741"/>
    </source>
</evidence>
<dbReference type="InterPro" id="IPR038718">
    <property type="entry name" value="SNF2-like_sf"/>
</dbReference>
<evidence type="ECO:0000259" key="6">
    <source>
        <dbReference type="PROSITE" id="PS51192"/>
    </source>
</evidence>
<name>A0A395MGC6_9HYPO</name>
<accession>A0A395MGC6</accession>
<dbReference type="Pfam" id="PF00271">
    <property type="entry name" value="Helicase_C"/>
    <property type="match status" value="1"/>
</dbReference>
<evidence type="ECO:0000256" key="1">
    <source>
        <dbReference type="ARBA" id="ARBA00004123"/>
    </source>
</evidence>